<evidence type="ECO:0000256" key="4">
    <source>
        <dbReference type="ARBA" id="ARBA00023055"/>
    </source>
</evidence>
<dbReference type="GO" id="GO:0006869">
    <property type="term" value="P:lipid transport"/>
    <property type="evidence" value="ECO:0007669"/>
    <property type="project" value="UniProtKB-KW"/>
</dbReference>
<gene>
    <name evidence="8" type="ORF">PKNOH_S120148700</name>
</gene>
<accession>A0A1Y3DIQ6</accession>
<dbReference type="EMBL" id="NETL01000026">
    <property type="protein sequence ID" value="OTN64821.1"/>
    <property type="molecule type" value="Genomic_DNA"/>
</dbReference>
<evidence type="ECO:0000256" key="3">
    <source>
        <dbReference type="ARBA" id="ARBA00022553"/>
    </source>
</evidence>
<keyword evidence="2" id="KW-0813">Transport</keyword>
<feature type="region of interest" description="Disordered" evidence="6">
    <location>
        <begin position="20"/>
        <end position="45"/>
    </location>
</feature>
<dbReference type="VEuPathDB" id="PlasmoDB:PKA1H_090035700"/>
<evidence type="ECO:0000256" key="6">
    <source>
        <dbReference type="SAM" id="MobiDB-lite"/>
    </source>
</evidence>
<dbReference type="PANTHER" id="PTHR10972:SF205">
    <property type="entry name" value="OXYSTEROL-BINDING PROTEIN 1"/>
    <property type="match status" value="1"/>
</dbReference>
<dbReference type="eggNOG" id="KOG2209">
    <property type="taxonomic scope" value="Eukaryota"/>
</dbReference>
<dbReference type="SMART" id="SM00233">
    <property type="entry name" value="PH"/>
    <property type="match status" value="1"/>
</dbReference>
<feature type="compositionally biased region" description="Basic and acidic residues" evidence="6">
    <location>
        <begin position="774"/>
        <end position="799"/>
    </location>
</feature>
<sequence>MLSGKYLNLKLFSEKKNSLASTSAEGSRGSHRSDAQNDGGSHTHRYNRDKRIIHEGWLNKWTNIIGSYRPRYFVLENGILRYSIDKFSPTKETFGLSHCKIKVCPDDPLHFEIDTTEQGVLYLKADFPEDKHKWYISFKKAQLNYLQGRHSRKGYMGINNFNVSTNSEFIWKIINNSNDLCKSRTMSSVGEGKKGMESHAGEDGQGVNSQKGKTEQTGKLDKTSSCVTLDNAEENIKAHGMKKINLDDVFISCTDFEDKSPTLCLMENVVSLKEITRDLIKNSQLSEANSILRKMKLESNYKLNSDNVGPLLYQLSNSIECIDVVIEKYITCTDMLLKEENMQLKCMNKSLKLLAKQNYFLEKSQDKKSFSDLEDKVRNHLEKFNLYVNDEESEEEENEDMFFDCDGESLCEEENVPSNVLGSDDTITNEEARTKSITERGHPRYANSGGTSTERHPLGESPEGRNESEEEKEKEEEEKVPPPDGSLILPLTLHTNEGETSERTEEHCQVDVNTEENVVPAERYTNETGETNESDLHLIQLCTGRNIKSLNFNRIDIYTDNRIKRRTKLPSPRADIKISMWSLLKDCIGKDLSRIGMPIYLNEPFSFLQRLAEDFQYVYLLQRASMEVESTSRLAYVTAFTISPYASVIGRTFKPFNPLLGETYEVTHRKFFFVSEQVVHHPPITAYHCHNEYMENFASITVNVQILGKSVEVTIPGSSHLILRYRKRANSPTRGKRHTNECTTRLGRSYFFDYAEDANVDECKVGTCASTKRNSGDADTHSAHCPDEGGSPHKVDPQRSDPLPGTESTKYDQEHYTYERANMIIHNIIFGKLWVELHGNILIRNHNNGDFSIVRYIRKGWFDNEIHKVRAVVCDRYKNIIFYIYGKWSEEIYIAYVKHLKKQEYDSYFFNADGSENANHFNRNTLNEFIGNVDWQFYENNVDLLNGVCVWKASKRPKHSEIYYGFNNMTMELNEITPEYDPSKGAPIACTDSRFRPDQRSYENGNIEVAMSEKQRLENKQRMNSKKYMGKNSYRPKWFYKHKDPIYKDRDMYLFNNEYWVAKKKGLFADTPDIF</sequence>
<dbReference type="GO" id="GO:0005829">
    <property type="term" value="C:cytosol"/>
    <property type="evidence" value="ECO:0007669"/>
    <property type="project" value="TreeGrafter"/>
</dbReference>
<feature type="compositionally biased region" description="Basic and acidic residues" evidence="6">
    <location>
        <begin position="191"/>
        <end position="202"/>
    </location>
</feature>
<evidence type="ECO:0000256" key="2">
    <source>
        <dbReference type="ARBA" id="ARBA00022448"/>
    </source>
</evidence>
<feature type="compositionally biased region" description="Basic and acidic residues" evidence="6">
    <location>
        <begin position="453"/>
        <end position="467"/>
    </location>
</feature>
<dbReference type="OMA" id="DIKISMW"/>
<evidence type="ECO:0000256" key="1">
    <source>
        <dbReference type="ARBA" id="ARBA00008842"/>
    </source>
</evidence>
<dbReference type="Gene3D" id="2.30.29.30">
    <property type="entry name" value="Pleckstrin-homology domain (PH domain)/Phosphotyrosine-binding domain (PTB)"/>
    <property type="match status" value="1"/>
</dbReference>
<feature type="region of interest" description="Disordered" evidence="6">
    <location>
        <begin position="185"/>
        <end position="220"/>
    </location>
</feature>
<reference evidence="8 9" key="1">
    <citation type="submission" date="2017-05" db="EMBL/GenBank/DDBJ databases">
        <title>PacBio assembly of a Plasmodium knowlesi genome sequence with Hi-C correction and manual annotation of the SICAvar gene family.</title>
        <authorList>
            <person name="Lapp S.A."/>
            <person name="Geraldo J.A."/>
            <person name="Chien J.-T."/>
            <person name="Ay F."/>
            <person name="Pakala S.B."/>
            <person name="Batugedara G."/>
            <person name="Humphrey J.C."/>
            <person name="Debarry J.D."/>
            <person name="Le Roch K.G."/>
            <person name="Galinski M.R."/>
            <person name="Kissinger J.C."/>
        </authorList>
    </citation>
    <scope>NUCLEOTIDE SEQUENCE [LARGE SCALE GENOMIC DNA]</scope>
    <source>
        <strain evidence="9">Malayan Strain Pk1 (A+)</strain>
    </source>
</reference>
<dbReference type="GO" id="GO:0032934">
    <property type="term" value="F:sterol binding"/>
    <property type="evidence" value="ECO:0007669"/>
    <property type="project" value="TreeGrafter"/>
</dbReference>
<protein>
    <submittedName>
        <fullName evidence="8">Putative Oxysterol-binding protein</fullName>
    </submittedName>
</protein>
<dbReference type="Pfam" id="PF01237">
    <property type="entry name" value="Oxysterol_BP"/>
    <property type="match status" value="2"/>
</dbReference>
<dbReference type="GO" id="GO:0016020">
    <property type="term" value="C:membrane"/>
    <property type="evidence" value="ECO:0007669"/>
    <property type="project" value="TreeGrafter"/>
</dbReference>
<evidence type="ECO:0000259" key="7">
    <source>
        <dbReference type="PROSITE" id="PS50003"/>
    </source>
</evidence>
<dbReference type="OrthoDB" id="1854502at2759"/>
<dbReference type="SUPFAM" id="SSF144000">
    <property type="entry name" value="Oxysterol-binding protein-like"/>
    <property type="match status" value="1"/>
</dbReference>
<dbReference type="InterPro" id="IPR001849">
    <property type="entry name" value="PH_domain"/>
</dbReference>
<evidence type="ECO:0000313" key="8">
    <source>
        <dbReference type="EMBL" id="OTN64821.1"/>
    </source>
</evidence>
<comment type="caution">
    <text evidence="8">The sequence shown here is derived from an EMBL/GenBank/DDBJ whole genome shotgun (WGS) entry which is preliminary data.</text>
</comment>
<proteinExistence type="inferred from homology"/>
<dbReference type="InterPro" id="IPR037239">
    <property type="entry name" value="OSBP_sf"/>
</dbReference>
<dbReference type="AlphaFoldDB" id="A0A1Y3DIQ6"/>
<dbReference type="SUPFAM" id="SSF50729">
    <property type="entry name" value="PH domain-like"/>
    <property type="match status" value="1"/>
</dbReference>
<evidence type="ECO:0000313" key="9">
    <source>
        <dbReference type="Proteomes" id="UP000195012"/>
    </source>
</evidence>
<dbReference type="InterPro" id="IPR011993">
    <property type="entry name" value="PH-like_dom_sf"/>
</dbReference>
<dbReference type="PANTHER" id="PTHR10972">
    <property type="entry name" value="OXYSTEROL-BINDING PROTEIN-RELATED"/>
    <property type="match status" value="1"/>
</dbReference>
<dbReference type="CDD" id="cd13293">
    <property type="entry name" value="PH_CpORP2-like"/>
    <property type="match status" value="1"/>
</dbReference>
<name>A0A1Y3DIQ6_PLAKN</name>
<evidence type="ECO:0000256" key="5">
    <source>
        <dbReference type="ARBA" id="ARBA00023121"/>
    </source>
</evidence>
<dbReference type="VEuPathDB" id="PlasmoDB:PKNOH_S120148700"/>
<keyword evidence="3" id="KW-0597">Phosphoprotein</keyword>
<comment type="similarity">
    <text evidence="1">Belongs to the OSBP family.</text>
</comment>
<organism evidence="8 9">
    <name type="scientific">Plasmodium knowlesi</name>
    <dbReference type="NCBI Taxonomy" id="5850"/>
    <lineage>
        <taxon>Eukaryota</taxon>
        <taxon>Sar</taxon>
        <taxon>Alveolata</taxon>
        <taxon>Apicomplexa</taxon>
        <taxon>Aconoidasida</taxon>
        <taxon>Haemosporida</taxon>
        <taxon>Plasmodiidae</taxon>
        <taxon>Plasmodium</taxon>
        <taxon>Plasmodium (Plasmodium)</taxon>
    </lineage>
</organism>
<dbReference type="Proteomes" id="UP000195012">
    <property type="component" value="Unassembled WGS sequence"/>
</dbReference>
<feature type="region of interest" description="Disordered" evidence="6">
    <location>
        <begin position="415"/>
        <end position="490"/>
    </location>
</feature>
<feature type="compositionally biased region" description="Acidic residues" evidence="6">
    <location>
        <begin position="468"/>
        <end position="478"/>
    </location>
</feature>
<feature type="compositionally biased region" description="Basic and acidic residues" evidence="6">
    <location>
        <begin position="430"/>
        <end position="442"/>
    </location>
</feature>
<keyword evidence="5" id="KW-0446">Lipid-binding</keyword>
<keyword evidence="4" id="KW-0445">Lipid transport</keyword>
<dbReference type="Gene3D" id="2.40.160.120">
    <property type="match status" value="2"/>
</dbReference>
<dbReference type="Pfam" id="PF00169">
    <property type="entry name" value="PH"/>
    <property type="match status" value="1"/>
</dbReference>
<feature type="region of interest" description="Disordered" evidence="6">
    <location>
        <begin position="771"/>
        <end position="810"/>
    </location>
</feature>
<dbReference type="VEuPathDB" id="PlasmoDB:PKNH_0930000"/>
<feature type="domain" description="PH" evidence="7">
    <location>
        <begin position="51"/>
        <end position="143"/>
    </location>
</feature>
<dbReference type="PROSITE" id="PS50003">
    <property type="entry name" value="PH_DOMAIN"/>
    <property type="match status" value="1"/>
</dbReference>
<dbReference type="InterPro" id="IPR000648">
    <property type="entry name" value="Oxysterol-bd"/>
</dbReference>